<evidence type="ECO:0008006" key="3">
    <source>
        <dbReference type="Google" id="ProtNLM"/>
    </source>
</evidence>
<reference evidence="2" key="1">
    <citation type="submission" date="2016-12" db="EMBL/GenBank/DDBJ databases">
        <authorList>
            <person name="Gaudriault S."/>
        </authorList>
    </citation>
    <scope>NUCLEOTIDE SEQUENCE [LARGE SCALE GENOMIC DNA]</scope>
    <source>
        <strain evidence="2">HGB1681 (deposited as PTA-6826 in the American Type Culture Collection)</strain>
    </source>
</reference>
<accession>A0A1N6MRY0</accession>
<name>A0A1N6MRY0_9GAMM</name>
<organism evidence="1 2">
    <name type="scientific">Xenorhabdus innexi</name>
    <dbReference type="NCBI Taxonomy" id="290109"/>
    <lineage>
        <taxon>Bacteria</taxon>
        <taxon>Pseudomonadati</taxon>
        <taxon>Pseudomonadota</taxon>
        <taxon>Gammaproteobacteria</taxon>
        <taxon>Enterobacterales</taxon>
        <taxon>Morganellaceae</taxon>
        <taxon>Xenorhabdus</taxon>
    </lineage>
</organism>
<sequence length="73" mass="7748">MPTIDLSLLPPPQVVESLDFETLFAERKAALIGLYPAEQREAIARTLNAGIGTPDQTVAGKYLSGTVAASAYQ</sequence>
<dbReference type="Proteomes" id="UP000196435">
    <property type="component" value="Unassembled WGS sequence"/>
</dbReference>
<gene>
    <name evidence="1" type="ORF">XIS1_1210006</name>
</gene>
<protein>
    <recommendedName>
        <fullName evidence="3">Baseplate assembly protein</fullName>
    </recommendedName>
</protein>
<proteinExistence type="predicted"/>
<evidence type="ECO:0000313" key="2">
    <source>
        <dbReference type="Proteomes" id="UP000196435"/>
    </source>
</evidence>
<dbReference type="AlphaFoldDB" id="A0A1N6MRY0"/>
<dbReference type="EMBL" id="FTLG01000026">
    <property type="protein sequence ID" value="SIP71596.1"/>
    <property type="molecule type" value="Genomic_DNA"/>
</dbReference>
<evidence type="ECO:0000313" key="1">
    <source>
        <dbReference type="EMBL" id="SIP71596.1"/>
    </source>
</evidence>